<dbReference type="GO" id="GO:0005829">
    <property type="term" value="C:cytosol"/>
    <property type="evidence" value="ECO:0007669"/>
    <property type="project" value="TreeGrafter"/>
</dbReference>
<proteinExistence type="predicted"/>
<evidence type="ECO:0000256" key="2">
    <source>
        <dbReference type="ARBA" id="ARBA00023012"/>
    </source>
</evidence>
<dbReference type="GO" id="GO:0006355">
    <property type="term" value="P:regulation of DNA-templated transcription"/>
    <property type="evidence" value="ECO:0007669"/>
    <property type="project" value="InterPro"/>
</dbReference>
<feature type="domain" description="OmpR/PhoB-type" evidence="9">
    <location>
        <begin position="126"/>
        <end position="227"/>
    </location>
</feature>
<dbReference type="SUPFAM" id="SSF52172">
    <property type="entry name" value="CheY-like"/>
    <property type="match status" value="1"/>
</dbReference>
<gene>
    <name evidence="10" type="ORF">GS597_08275</name>
</gene>
<evidence type="ECO:0000256" key="1">
    <source>
        <dbReference type="ARBA" id="ARBA00022553"/>
    </source>
</evidence>
<accession>A0A8K1ZYN0</accession>
<dbReference type="InterPro" id="IPR011006">
    <property type="entry name" value="CheY-like_superfamily"/>
</dbReference>
<evidence type="ECO:0000256" key="5">
    <source>
        <dbReference type="ARBA" id="ARBA00023163"/>
    </source>
</evidence>
<dbReference type="InterPro" id="IPR016032">
    <property type="entry name" value="Sig_transdc_resp-reg_C-effctor"/>
</dbReference>
<protein>
    <submittedName>
        <fullName evidence="10">Response regulator</fullName>
    </submittedName>
</protein>
<dbReference type="GO" id="GO:0000976">
    <property type="term" value="F:transcription cis-regulatory region binding"/>
    <property type="evidence" value="ECO:0007669"/>
    <property type="project" value="TreeGrafter"/>
</dbReference>
<keyword evidence="4 7" id="KW-0238">DNA-binding</keyword>
<keyword evidence="5" id="KW-0804">Transcription</keyword>
<dbReference type="InterPro" id="IPR039420">
    <property type="entry name" value="WalR-like"/>
</dbReference>
<evidence type="ECO:0000259" key="8">
    <source>
        <dbReference type="PROSITE" id="PS50110"/>
    </source>
</evidence>
<evidence type="ECO:0000259" key="9">
    <source>
        <dbReference type="PROSITE" id="PS51755"/>
    </source>
</evidence>
<dbReference type="GO" id="GO:0000156">
    <property type="term" value="F:phosphorelay response regulator activity"/>
    <property type="evidence" value="ECO:0007669"/>
    <property type="project" value="TreeGrafter"/>
</dbReference>
<keyword evidence="3" id="KW-0805">Transcription regulation</keyword>
<sequence length="227" mass="25846">MRILLVEDEPDLGTAIRRILHQHKYVVDWVQDGTEAWHYLTLADVSYTLAVVDWMLPGLSGLELCQRLRVHQYSLPILILTARDSQADKVAGLDAGADDYLVKPFGMEELLARLRALQRRAPQFQPAQLQVDTLTLDYGTHILSTVAAGRIEHVELTSKEFQILEYFMTHIGHIVTSQQLLAQLWDLGAEPTSNVVAAQIRLLRRKLAELGHEHRLETVYGMGYRFH</sequence>
<dbReference type="PROSITE" id="PS50110">
    <property type="entry name" value="RESPONSE_REGULATORY"/>
    <property type="match status" value="1"/>
</dbReference>
<dbReference type="Pfam" id="PF00486">
    <property type="entry name" value="Trans_reg_C"/>
    <property type="match status" value="1"/>
</dbReference>
<keyword evidence="2" id="KW-0902">Two-component regulatory system</keyword>
<dbReference type="Proteomes" id="UP000607397">
    <property type="component" value="Unassembled WGS sequence"/>
</dbReference>
<feature type="DNA-binding region" description="OmpR/PhoB-type" evidence="7">
    <location>
        <begin position="126"/>
        <end position="227"/>
    </location>
</feature>
<dbReference type="NCBIfam" id="NF041734">
    <property type="entry name" value="resp_reg_RppA"/>
    <property type="match status" value="1"/>
</dbReference>
<dbReference type="Gene3D" id="6.10.250.690">
    <property type="match status" value="1"/>
</dbReference>
<dbReference type="PANTHER" id="PTHR48111">
    <property type="entry name" value="REGULATOR OF RPOS"/>
    <property type="match status" value="1"/>
</dbReference>
<keyword evidence="1 6" id="KW-0597">Phosphoprotein</keyword>
<feature type="domain" description="Response regulatory" evidence="8">
    <location>
        <begin position="2"/>
        <end position="118"/>
    </location>
</feature>
<evidence type="ECO:0000256" key="4">
    <source>
        <dbReference type="ARBA" id="ARBA00023125"/>
    </source>
</evidence>
<dbReference type="RefSeq" id="WP_161824985.1">
    <property type="nucleotide sequence ID" value="NZ_WVIC01000013.1"/>
</dbReference>
<dbReference type="EMBL" id="WVIC01000013">
    <property type="protein sequence ID" value="NCJ06508.1"/>
    <property type="molecule type" value="Genomic_DNA"/>
</dbReference>
<evidence type="ECO:0000256" key="6">
    <source>
        <dbReference type="PROSITE-ProRule" id="PRU00169"/>
    </source>
</evidence>
<dbReference type="PROSITE" id="PS51755">
    <property type="entry name" value="OMPR_PHOB"/>
    <property type="match status" value="1"/>
</dbReference>
<dbReference type="CDD" id="cd19935">
    <property type="entry name" value="REC_OmpR_CusR-like"/>
    <property type="match status" value="1"/>
</dbReference>
<feature type="modified residue" description="4-aspartylphosphate" evidence="6">
    <location>
        <position position="53"/>
    </location>
</feature>
<keyword evidence="11" id="KW-1185">Reference proteome</keyword>
<dbReference type="PANTHER" id="PTHR48111:SF5">
    <property type="entry name" value="RESPONSE REGULATOR RPPA"/>
    <property type="match status" value="1"/>
</dbReference>
<dbReference type="InterPro" id="IPR049767">
    <property type="entry name" value="RppA"/>
</dbReference>
<dbReference type="SMART" id="SM00448">
    <property type="entry name" value="REC"/>
    <property type="match status" value="1"/>
</dbReference>
<dbReference type="Pfam" id="PF00072">
    <property type="entry name" value="Response_reg"/>
    <property type="match status" value="1"/>
</dbReference>
<dbReference type="InterPro" id="IPR036388">
    <property type="entry name" value="WH-like_DNA-bd_sf"/>
</dbReference>
<dbReference type="InterPro" id="IPR001789">
    <property type="entry name" value="Sig_transdc_resp-reg_receiver"/>
</dbReference>
<evidence type="ECO:0000313" key="10">
    <source>
        <dbReference type="EMBL" id="NCJ06508.1"/>
    </source>
</evidence>
<evidence type="ECO:0000256" key="7">
    <source>
        <dbReference type="PROSITE-ProRule" id="PRU01091"/>
    </source>
</evidence>
<comment type="caution">
    <text evidence="10">The sequence shown here is derived from an EMBL/GenBank/DDBJ whole genome shotgun (WGS) entry which is preliminary data.</text>
</comment>
<reference evidence="10" key="1">
    <citation type="submission" date="2019-12" db="EMBL/GenBank/DDBJ databases">
        <title>High-Quality draft genome sequences of three cyanobacteria isolated from the limestone walls of the Old Cathedral of Coimbra.</title>
        <authorList>
            <person name="Tiago I."/>
            <person name="Soares F."/>
            <person name="Portugal A."/>
        </authorList>
    </citation>
    <scope>NUCLEOTIDE SEQUENCE [LARGE SCALE GENOMIC DNA]</scope>
    <source>
        <strain evidence="10">C</strain>
    </source>
</reference>
<dbReference type="InterPro" id="IPR001867">
    <property type="entry name" value="OmpR/PhoB-type_DNA-bd"/>
</dbReference>
<name>A0A8K1ZYN0_9CYAN</name>
<organism evidence="10 11">
    <name type="scientific">Petrachloros mirabilis ULC683</name>
    <dbReference type="NCBI Taxonomy" id="2781853"/>
    <lineage>
        <taxon>Bacteria</taxon>
        <taxon>Bacillati</taxon>
        <taxon>Cyanobacteriota</taxon>
        <taxon>Cyanophyceae</taxon>
        <taxon>Synechococcales</taxon>
        <taxon>Petrachlorosaceae</taxon>
        <taxon>Petrachloros</taxon>
        <taxon>Petrachloros mirabilis</taxon>
    </lineage>
</organism>
<dbReference type="GO" id="GO:0032993">
    <property type="term" value="C:protein-DNA complex"/>
    <property type="evidence" value="ECO:0007669"/>
    <property type="project" value="TreeGrafter"/>
</dbReference>
<evidence type="ECO:0000313" key="11">
    <source>
        <dbReference type="Proteomes" id="UP000607397"/>
    </source>
</evidence>
<dbReference type="AlphaFoldDB" id="A0A8K1ZYN0"/>
<dbReference type="FunFam" id="3.40.50.2300:FF:000002">
    <property type="entry name" value="DNA-binding response regulator PhoP"/>
    <property type="match status" value="1"/>
</dbReference>
<dbReference type="SUPFAM" id="SSF46894">
    <property type="entry name" value="C-terminal effector domain of the bipartite response regulators"/>
    <property type="match status" value="1"/>
</dbReference>
<dbReference type="SMART" id="SM00862">
    <property type="entry name" value="Trans_reg_C"/>
    <property type="match status" value="1"/>
</dbReference>
<dbReference type="Gene3D" id="3.40.50.2300">
    <property type="match status" value="1"/>
</dbReference>
<evidence type="ECO:0000256" key="3">
    <source>
        <dbReference type="ARBA" id="ARBA00023015"/>
    </source>
</evidence>
<dbReference type="CDD" id="cd00383">
    <property type="entry name" value="trans_reg_C"/>
    <property type="match status" value="1"/>
</dbReference>
<dbReference type="Gene3D" id="1.10.10.10">
    <property type="entry name" value="Winged helix-like DNA-binding domain superfamily/Winged helix DNA-binding domain"/>
    <property type="match status" value="1"/>
</dbReference>